<evidence type="ECO:0000313" key="6">
    <source>
        <dbReference type="EMBL" id="SDB61745.1"/>
    </source>
</evidence>
<dbReference type="Proteomes" id="UP000198771">
    <property type="component" value="Unassembled WGS sequence"/>
</dbReference>
<accession>A0A1G6EY62</accession>
<feature type="compositionally biased region" description="Basic residues" evidence="3">
    <location>
        <begin position="567"/>
        <end position="579"/>
    </location>
</feature>
<dbReference type="EMBL" id="FMXO01000026">
    <property type="protein sequence ID" value="SDB61745.1"/>
    <property type="molecule type" value="Genomic_DNA"/>
</dbReference>
<dbReference type="GO" id="GO:0005886">
    <property type="term" value="C:plasma membrane"/>
    <property type="evidence" value="ECO:0007669"/>
    <property type="project" value="UniProtKB-SubCell"/>
</dbReference>
<proteinExistence type="predicted"/>
<evidence type="ECO:0000256" key="3">
    <source>
        <dbReference type="SAM" id="MobiDB-lite"/>
    </source>
</evidence>
<keyword evidence="7" id="KW-1185">Reference proteome</keyword>
<organism evidence="6 7">
    <name type="scientific">Desulfonatronum thiosulfatophilum</name>
    <dbReference type="NCBI Taxonomy" id="617002"/>
    <lineage>
        <taxon>Bacteria</taxon>
        <taxon>Pseudomonadati</taxon>
        <taxon>Thermodesulfobacteriota</taxon>
        <taxon>Desulfovibrionia</taxon>
        <taxon>Desulfovibrionales</taxon>
        <taxon>Desulfonatronaceae</taxon>
        <taxon>Desulfonatronum</taxon>
    </lineage>
</organism>
<evidence type="ECO:0000256" key="4">
    <source>
        <dbReference type="SAM" id="Phobius"/>
    </source>
</evidence>
<dbReference type="PANTHER" id="PTHR32089">
    <property type="entry name" value="METHYL-ACCEPTING CHEMOTAXIS PROTEIN MCPB"/>
    <property type="match status" value="1"/>
</dbReference>
<keyword evidence="4" id="KW-1133">Transmembrane helix</keyword>
<dbReference type="CDD" id="cd11386">
    <property type="entry name" value="MCP_signal"/>
    <property type="match status" value="1"/>
</dbReference>
<dbReference type="OrthoDB" id="9806477at2"/>
<dbReference type="AlphaFoldDB" id="A0A1G6EY62"/>
<evidence type="ECO:0000256" key="1">
    <source>
        <dbReference type="ARBA" id="ARBA00023224"/>
    </source>
</evidence>
<dbReference type="Pfam" id="PF00015">
    <property type="entry name" value="MCPsignal"/>
    <property type="match status" value="1"/>
</dbReference>
<gene>
    <name evidence="6" type="ORF">SAMN05660653_03230</name>
</gene>
<keyword evidence="4" id="KW-0812">Transmembrane</keyword>
<evidence type="ECO:0000259" key="5">
    <source>
        <dbReference type="PROSITE" id="PS50111"/>
    </source>
</evidence>
<dbReference type="PANTHER" id="PTHR32089:SF112">
    <property type="entry name" value="LYSOZYME-LIKE PROTEIN-RELATED"/>
    <property type="match status" value="1"/>
</dbReference>
<dbReference type="Gene3D" id="1.10.287.950">
    <property type="entry name" value="Methyl-accepting chemotaxis protein"/>
    <property type="match status" value="1"/>
</dbReference>
<dbReference type="STRING" id="617002.SAMN05660653_03230"/>
<dbReference type="PROSITE" id="PS50111">
    <property type="entry name" value="CHEMOTAXIS_TRANSDUC_2"/>
    <property type="match status" value="1"/>
</dbReference>
<feature type="transmembrane region" description="Helical" evidence="4">
    <location>
        <begin position="33"/>
        <end position="54"/>
    </location>
</feature>
<feature type="domain" description="Methyl-accepting transducer" evidence="5">
    <location>
        <begin position="153"/>
        <end position="389"/>
    </location>
</feature>
<dbReference type="CDD" id="cd18773">
    <property type="entry name" value="PDC1_HK_sensor"/>
    <property type="match status" value="1"/>
</dbReference>
<dbReference type="GO" id="GO:0007165">
    <property type="term" value="P:signal transduction"/>
    <property type="evidence" value="ECO:0007669"/>
    <property type="project" value="UniProtKB-KW"/>
</dbReference>
<name>A0A1G6EY62_9BACT</name>
<protein>
    <submittedName>
        <fullName evidence="6">Methyl-accepting chemotaxis protein</fullName>
    </submittedName>
</protein>
<dbReference type="GO" id="GO:0006935">
    <property type="term" value="P:chemotaxis"/>
    <property type="evidence" value="ECO:0007669"/>
    <property type="project" value="UniProtKB-KW"/>
</dbReference>
<feature type="region of interest" description="Disordered" evidence="3">
    <location>
        <begin position="559"/>
        <end position="579"/>
    </location>
</feature>
<evidence type="ECO:0000313" key="7">
    <source>
        <dbReference type="Proteomes" id="UP000198771"/>
    </source>
</evidence>
<dbReference type="InterPro" id="IPR029151">
    <property type="entry name" value="Sensor-like_sf"/>
</dbReference>
<keyword evidence="1 2" id="KW-0807">Transducer</keyword>
<evidence type="ECO:0000256" key="2">
    <source>
        <dbReference type="PROSITE-ProRule" id="PRU00284"/>
    </source>
</evidence>
<reference evidence="6 7" key="1">
    <citation type="submission" date="2016-10" db="EMBL/GenBank/DDBJ databases">
        <authorList>
            <person name="de Groot N.N."/>
        </authorList>
    </citation>
    <scope>NUCLEOTIDE SEQUENCE [LARGE SCALE GENOMIC DNA]</scope>
    <source>
        <strain evidence="6 7">ASO4-2</strain>
    </source>
</reference>
<dbReference type="SUPFAM" id="SSF58104">
    <property type="entry name" value="Methyl-accepting chemotaxis protein (MCP) signaling domain"/>
    <property type="match status" value="1"/>
</dbReference>
<dbReference type="Pfam" id="PF22673">
    <property type="entry name" value="MCP-like_PDC_1"/>
    <property type="match status" value="1"/>
</dbReference>
<dbReference type="SMART" id="SM00283">
    <property type="entry name" value="MA"/>
    <property type="match status" value="1"/>
</dbReference>
<dbReference type="InterPro" id="IPR004089">
    <property type="entry name" value="MCPsignal_dom"/>
</dbReference>
<dbReference type="RefSeq" id="WP_161946379.1">
    <property type="nucleotide sequence ID" value="NZ_FMXO01000026.1"/>
</dbReference>
<sequence>MRNYSILFLLHLVMFVALAVLLSVSGPGQSLATLKWALSLCAVISLGAIAFAGFRDAKAGRQTREILQTVTDDHEKILRDNDLPNIDGLRPHLLAVAGRIDKLVKMIQEEQAKSDDLRARIQVGVKTLDEVLQGAESSRCQTILSAVDVLKEATEGILRESDKLRNAVHHANIGATDQQKYTSEAATAMEEMNASILESAKNAEDASKDSAQAKARAESGSRIVQETLAAITAVSEKSDELSVSIIELGGQAESIGKIIDVISGIADQTNLLALNAAIEAARAGDAGRGFAVVADEVRKLAEKTMNATREVGQEIETIQTRVRRAVDQVKQTRELVAKSVVLSGESGRSLEEIVLLSQHSSDRTGSIAEAVGQQSLVSEEISRTLTEVSTISSTTQSDMSDSVAQIESLAKRVDDLTTLNLVFERIGHGQVQKLITDLARSESILSLRQAVQEQALRKVIREQDDLELLYVTDARGVQIVANIPRPGMESEKDRKVLGKDWSGRPWFFEAMKNPIPYISGVYTSQASGEPCITVSTTFKDHQGQVLGVVAADVRVNKSPVSETRVQSHPRHAGMKRMCD</sequence>
<dbReference type="Gene3D" id="3.30.450.20">
    <property type="entry name" value="PAS domain"/>
    <property type="match status" value="1"/>
</dbReference>
<dbReference type="SUPFAM" id="SSF103190">
    <property type="entry name" value="Sensory domain-like"/>
    <property type="match status" value="1"/>
</dbReference>
<keyword evidence="4" id="KW-0472">Membrane</keyword>